<organism evidence="7 8">
    <name type="scientific">Candidatus Alistipes avicola</name>
    <dbReference type="NCBI Taxonomy" id="2838432"/>
    <lineage>
        <taxon>Bacteria</taxon>
        <taxon>Pseudomonadati</taxon>
        <taxon>Bacteroidota</taxon>
        <taxon>Bacteroidia</taxon>
        <taxon>Bacteroidales</taxon>
        <taxon>Rikenellaceae</taxon>
        <taxon>Alistipes</taxon>
    </lineage>
</organism>
<evidence type="ECO:0000256" key="3">
    <source>
        <dbReference type="ARBA" id="ARBA00022989"/>
    </source>
</evidence>
<comment type="subcellular location">
    <subcellularLocation>
        <location evidence="1">Membrane</location>
        <topology evidence="1">Multi-pass membrane protein</topology>
    </subcellularLocation>
</comment>
<gene>
    <name evidence="7" type="ORF">H9779_05425</name>
</gene>
<sequence length="220" mass="24609">MKERKVPAEYQSTYGEEVANTVSHAIMLPLMLCLLPYAAVRAYLNNPQPVLAATAVSLCFIAIFLMLLASTLYHSMRPGSRHKAVFHRLDHIFIFVAIAGTYTPVALLVVGGWQGVFITVLQWVVVLFGIFYKSLAKRSIPALSLTIYLVMGWTIVLFLPRLIRNASLPFLLLILLGGIFYTVGAVIYAKKGFRYHHLLWHLLINLGLLAHLAAIVFFIP</sequence>
<keyword evidence="4 6" id="KW-0472">Membrane</keyword>
<dbReference type="InterPro" id="IPR004254">
    <property type="entry name" value="AdipoR/HlyIII-related"/>
</dbReference>
<feature type="transmembrane region" description="Helical" evidence="6">
    <location>
        <begin position="92"/>
        <end position="110"/>
    </location>
</feature>
<dbReference type="GO" id="GO:0016020">
    <property type="term" value="C:membrane"/>
    <property type="evidence" value="ECO:0007669"/>
    <property type="project" value="UniProtKB-SubCell"/>
</dbReference>
<evidence type="ECO:0000256" key="6">
    <source>
        <dbReference type="SAM" id="Phobius"/>
    </source>
</evidence>
<feature type="transmembrane region" description="Helical" evidence="6">
    <location>
        <begin position="198"/>
        <end position="219"/>
    </location>
</feature>
<dbReference type="EMBL" id="DWYR01000013">
    <property type="protein sequence ID" value="HJA99023.1"/>
    <property type="molecule type" value="Genomic_DNA"/>
</dbReference>
<evidence type="ECO:0000256" key="1">
    <source>
        <dbReference type="ARBA" id="ARBA00004141"/>
    </source>
</evidence>
<dbReference type="PANTHER" id="PTHR20855:SF3">
    <property type="entry name" value="LD03007P"/>
    <property type="match status" value="1"/>
</dbReference>
<feature type="binding site" evidence="5">
    <location>
        <position position="201"/>
    </location>
    <ligand>
        <name>Zn(2+)</name>
        <dbReference type="ChEBI" id="CHEBI:29105"/>
    </ligand>
</feature>
<evidence type="ECO:0000256" key="4">
    <source>
        <dbReference type="ARBA" id="ARBA00023136"/>
    </source>
</evidence>
<reference evidence="7" key="1">
    <citation type="journal article" date="2021" name="PeerJ">
        <title>Extensive microbial diversity within the chicken gut microbiome revealed by metagenomics and culture.</title>
        <authorList>
            <person name="Gilroy R."/>
            <person name="Ravi A."/>
            <person name="Getino M."/>
            <person name="Pursley I."/>
            <person name="Horton D.L."/>
            <person name="Alikhan N.F."/>
            <person name="Baker D."/>
            <person name="Gharbi K."/>
            <person name="Hall N."/>
            <person name="Watson M."/>
            <person name="Adriaenssens E.M."/>
            <person name="Foster-Nyarko E."/>
            <person name="Jarju S."/>
            <person name="Secka A."/>
            <person name="Antonio M."/>
            <person name="Oren A."/>
            <person name="Chaudhuri R.R."/>
            <person name="La Ragione R."/>
            <person name="Hildebrand F."/>
            <person name="Pallen M.J."/>
        </authorList>
    </citation>
    <scope>NUCLEOTIDE SEQUENCE</scope>
    <source>
        <strain evidence="7">CHK169-11906</strain>
    </source>
</reference>
<feature type="transmembrane region" description="Helical" evidence="6">
    <location>
        <begin position="142"/>
        <end position="163"/>
    </location>
</feature>
<dbReference type="Pfam" id="PF03006">
    <property type="entry name" value="HlyIII"/>
    <property type="match status" value="1"/>
</dbReference>
<evidence type="ECO:0000313" key="7">
    <source>
        <dbReference type="EMBL" id="HJA99023.1"/>
    </source>
</evidence>
<keyword evidence="5" id="KW-0479">Metal-binding</keyword>
<keyword evidence="3 6" id="KW-1133">Transmembrane helix</keyword>
<feature type="transmembrane region" description="Helical" evidence="6">
    <location>
        <begin position="169"/>
        <end position="189"/>
    </location>
</feature>
<feature type="binding site" evidence="5">
    <location>
        <position position="197"/>
    </location>
    <ligand>
        <name>Zn(2+)</name>
        <dbReference type="ChEBI" id="CHEBI:29105"/>
    </ligand>
</feature>
<feature type="binding site" evidence="5">
    <location>
        <position position="74"/>
    </location>
    <ligand>
        <name>Zn(2+)</name>
        <dbReference type="ChEBI" id="CHEBI:29105"/>
    </ligand>
</feature>
<name>A0A9D2L4C8_9BACT</name>
<proteinExistence type="predicted"/>
<dbReference type="PANTHER" id="PTHR20855">
    <property type="entry name" value="ADIPOR/PROGESTIN RECEPTOR-RELATED"/>
    <property type="match status" value="1"/>
</dbReference>
<feature type="transmembrane region" description="Helical" evidence="6">
    <location>
        <begin position="50"/>
        <end position="72"/>
    </location>
</feature>
<reference evidence="7" key="2">
    <citation type="submission" date="2021-04" db="EMBL/GenBank/DDBJ databases">
        <authorList>
            <person name="Gilroy R."/>
        </authorList>
    </citation>
    <scope>NUCLEOTIDE SEQUENCE</scope>
    <source>
        <strain evidence="7">CHK169-11906</strain>
    </source>
</reference>
<evidence type="ECO:0000313" key="8">
    <source>
        <dbReference type="Proteomes" id="UP000824259"/>
    </source>
</evidence>
<dbReference type="GO" id="GO:0046872">
    <property type="term" value="F:metal ion binding"/>
    <property type="evidence" value="ECO:0007669"/>
    <property type="project" value="UniProtKB-KW"/>
</dbReference>
<dbReference type="Proteomes" id="UP000824259">
    <property type="component" value="Unassembled WGS sequence"/>
</dbReference>
<accession>A0A9D2L4C8</accession>
<evidence type="ECO:0000256" key="5">
    <source>
        <dbReference type="PIRSR" id="PIRSR604254-1"/>
    </source>
</evidence>
<evidence type="ECO:0000256" key="2">
    <source>
        <dbReference type="ARBA" id="ARBA00022692"/>
    </source>
</evidence>
<feature type="transmembrane region" description="Helical" evidence="6">
    <location>
        <begin position="116"/>
        <end position="135"/>
    </location>
</feature>
<comment type="caution">
    <text evidence="7">The sequence shown here is derived from an EMBL/GenBank/DDBJ whole genome shotgun (WGS) entry which is preliminary data.</text>
</comment>
<protein>
    <submittedName>
        <fullName evidence="7">Hemolysin III family protein</fullName>
    </submittedName>
</protein>
<keyword evidence="2 6" id="KW-0812">Transmembrane</keyword>
<keyword evidence="5" id="KW-0862">Zinc</keyword>
<dbReference type="AlphaFoldDB" id="A0A9D2L4C8"/>
<feature type="transmembrane region" description="Helical" evidence="6">
    <location>
        <begin position="21"/>
        <end position="44"/>
    </location>
</feature>